<evidence type="ECO:0000313" key="3">
    <source>
        <dbReference type="Proteomes" id="UP000572754"/>
    </source>
</evidence>
<feature type="compositionally biased region" description="Low complexity" evidence="1">
    <location>
        <begin position="72"/>
        <end position="82"/>
    </location>
</feature>
<reference evidence="2 3" key="2">
    <citation type="submission" date="2020-05" db="EMBL/GenBank/DDBJ databases">
        <title>Identification and distribution of gene clusters putatively required for synthesis of sphingolipid metabolism inhibitors in phylogenetically diverse species of the filamentous fungus Fusarium.</title>
        <authorList>
            <person name="Kim H.-S."/>
            <person name="Busman M."/>
            <person name="Brown D.W."/>
            <person name="Divon H."/>
            <person name="Uhlig S."/>
            <person name="Proctor R.H."/>
        </authorList>
    </citation>
    <scope>NUCLEOTIDE SEQUENCE [LARGE SCALE GENOMIC DNA]</scope>
    <source>
        <strain evidence="2 3">NRRL 25331</strain>
    </source>
</reference>
<name>A0A8H5WDT8_FUSCI</name>
<dbReference type="AlphaFoldDB" id="A0A8H5WDT8"/>
<sequence length="644" mass="72623">MEQDQIGRHQSYPLMAYILPDGNGMDRPSPPTPPLQDYDFLNHTNDAVYGMDTSIPRVFDNLRYELLPPPAASDAASSVSEDALSDPESNLGSWPPSPISSNTGFDEEHRPIRLPCLNSECTPSPLSSSFESYSESSFCSLASEGSRVPQSSEPNFTYAFAEKDNSGSIMSPEIKPNALDSFEKQRLAIENTALPNTRERTHCWLMPLQTLNMSTHGFYEAFPYHDAKEEYLATEPMWKYTSTRYAERRPVPAKGDTQKSLKRQKMYIPMDIEPYEFGRSKTTVASLPEYIRTMIMSLCTEPKELIALINSSSVFLQPFCRSRRAIVSQITQSMRLRFGGDMPSSCLMVARLRNMESRRDCGSPEIRKASAKRTIKMILALTPRGPLLHPAYSLRQLKFVSEALGTAESVMTGYAHHAWANRNGMSNLGSSHAVKDLVLSKTERKMFIDAICLYDAYCTAFFSENSLSTDGDIALRQCFLEEDGIPGEIINRFYSITTFLHLSYCNWLYIAMNEARYDLTAKDENHRLLPLLEKYIGLLVNHFVCSGPSVFRMLQDKRATERSRFLLRLLERCETDAAYLQKITSPKGREGNRLWAYRETAGGLTMGEVQTAQHFWDPGNVRSMKAAPSVCSTVGLPLRLRLAP</sequence>
<feature type="region of interest" description="Disordered" evidence="1">
    <location>
        <begin position="70"/>
        <end position="107"/>
    </location>
</feature>
<gene>
    <name evidence="2" type="ORF">FCIRC_12760</name>
</gene>
<protein>
    <submittedName>
        <fullName evidence="2">Uncharacterized protein</fullName>
    </submittedName>
</protein>
<evidence type="ECO:0000313" key="2">
    <source>
        <dbReference type="EMBL" id="KAF5658787.1"/>
    </source>
</evidence>
<comment type="caution">
    <text evidence="2">The sequence shown here is derived from an EMBL/GenBank/DDBJ whole genome shotgun (WGS) entry which is preliminary data.</text>
</comment>
<dbReference type="Proteomes" id="UP000572754">
    <property type="component" value="Unassembled WGS sequence"/>
</dbReference>
<organism evidence="2 3">
    <name type="scientific">Fusarium circinatum</name>
    <name type="common">Pitch canker fungus</name>
    <name type="synonym">Gibberella circinata</name>
    <dbReference type="NCBI Taxonomy" id="48490"/>
    <lineage>
        <taxon>Eukaryota</taxon>
        <taxon>Fungi</taxon>
        <taxon>Dikarya</taxon>
        <taxon>Ascomycota</taxon>
        <taxon>Pezizomycotina</taxon>
        <taxon>Sordariomycetes</taxon>
        <taxon>Hypocreomycetidae</taxon>
        <taxon>Hypocreales</taxon>
        <taxon>Nectriaceae</taxon>
        <taxon>Fusarium</taxon>
        <taxon>Fusarium fujikuroi species complex</taxon>
    </lineage>
</organism>
<reference evidence="3" key="1">
    <citation type="journal article" date="2020" name="BMC Genomics">
        <title>Correction to: Identification and distribution of gene clusters required for synthesis of sphingolipid metabolism inhibitors in diverse species of the filamentous fungus Fusarium.</title>
        <authorList>
            <person name="Kim H.S."/>
            <person name="Lohmar J.M."/>
            <person name="Busman M."/>
            <person name="Brown D.W."/>
            <person name="Naumann T.A."/>
            <person name="Divon H.H."/>
            <person name="Lysoe E."/>
            <person name="Uhlig S."/>
            <person name="Proctor R.H."/>
        </authorList>
    </citation>
    <scope>NUCLEOTIDE SEQUENCE [LARGE SCALE GENOMIC DNA]</scope>
    <source>
        <strain evidence="3">NRRL 25331</strain>
    </source>
</reference>
<keyword evidence="3" id="KW-1185">Reference proteome</keyword>
<evidence type="ECO:0000256" key="1">
    <source>
        <dbReference type="SAM" id="MobiDB-lite"/>
    </source>
</evidence>
<dbReference type="EMBL" id="JAAQPE010000570">
    <property type="protein sequence ID" value="KAF5658787.1"/>
    <property type="molecule type" value="Genomic_DNA"/>
</dbReference>
<accession>A0A8H5WDT8</accession>
<proteinExistence type="predicted"/>